<dbReference type="CDD" id="cd03801">
    <property type="entry name" value="GT4_PimA-like"/>
    <property type="match status" value="1"/>
</dbReference>
<dbReference type="PANTHER" id="PTHR12526:SF630">
    <property type="entry name" value="GLYCOSYLTRANSFERASE"/>
    <property type="match status" value="1"/>
</dbReference>
<organism evidence="3 4">
    <name type="scientific">Hymenobacter ginsengisoli</name>
    <dbReference type="NCBI Taxonomy" id="1051626"/>
    <lineage>
        <taxon>Bacteria</taxon>
        <taxon>Pseudomonadati</taxon>
        <taxon>Bacteroidota</taxon>
        <taxon>Cytophagia</taxon>
        <taxon>Cytophagales</taxon>
        <taxon>Hymenobacteraceae</taxon>
        <taxon>Hymenobacter</taxon>
    </lineage>
</organism>
<dbReference type="Pfam" id="PF00534">
    <property type="entry name" value="Glycos_transf_1"/>
    <property type="match status" value="1"/>
</dbReference>
<reference evidence="4" key="1">
    <citation type="journal article" date="2019" name="Int. J. Syst. Evol. Microbiol.">
        <title>The Global Catalogue of Microorganisms (GCM) 10K type strain sequencing project: providing services to taxonomists for standard genome sequencing and annotation.</title>
        <authorList>
            <consortium name="The Broad Institute Genomics Platform"/>
            <consortium name="The Broad Institute Genome Sequencing Center for Infectious Disease"/>
            <person name="Wu L."/>
            <person name="Ma J."/>
        </authorList>
    </citation>
    <scope>NUCLEOTIDE SEQUENCE [LARGE SCALE GENOMIC DNA]</scope>
    <source>
        <strain evidence="4">JCM 17841</strain>
    </source>
</reference>
<feature type="domain" description="Glycosyltransferase subfamily 4-like N-terminal" evidence="2">
    <location>
        <begin position="43"/>
        <end position="152"/>
    </location>
</feature>
<feature type="domain" description="Glycosyl transferase family 1" evidence="1">
    <location>
        <begin position="170"/>
        <end position="333"/>
    </location>
</feature>
<dbReference type="Pfam" id="PF13439">
    <property type="entry name" value="Glyco_transf_4"/>
    <property type="match status" value="1"/>
</dbReference>
<dbReference type="EMBL" id="BAABGQ010000004">
    <property type="protein sequence ID" value="GAA4495755.1"/>
    <property type="molecule type" value="Genomic_DNA"/>
</dbReference>
<accession>A0ABP8Q0K9</accession>
<dbReference type="Proteomes" id="UP001501243">
    <property type="component" value="Unassembled WGS sequence"/>
</dbReference>
<evidence type="ECO:0000259" key="1">
    <source>
        <dbReference type="Pfam" id="PF00534"/>
    </source>
</evidence>
<dbReference type="Gene3D" id="3.40.50.2000">
    <property type="entry name" value="Glycogen Phosphorylase B"/>
    <property type="match status" value="2"/>
</dbReference>
<dbReference type="InterPro" id="IPR028098">
    <property type="entry name" value="Glyco_trans_4-like_N"/>
</dbReference>
<evidence type="ECO:0000313" key="3">
    <source>
        <dbReference type="EMBL" id="GAA4495755.1"/>
    </source>
</evidence>
<evidence type="ECO:0008006" key="5">
    <source>
        <dbReference type="Google" id="ProtNLM"/>
    </source>
</evidence>
<evidence type="ECO:0000259" key="2">
    <source>
        <dbReference type="Pfam" id="PF13439"/>
    </source>
</evidence>
<dbReference type="InterPro" id="IPR001296">
    <property type="entry name" value="Glyco_trans_1"/>
</dbReference>
<name>A0ABP8Q0K9_9BACT</name>
<keyword evidence="4" id="KW-1185">Reference proteome</keyword>
<gene>
    <name evidence="3" type="ORF">GCM10023172_07960</name>
</gene>
<protein>
    <recommendedName>
        <fullName evidence="5">Glycosyl transferase family 1</fullName>
    </recommendedName>
</protein>
<dbReference type="PANTHER" id="PTHR12526">
    <property type="entry name" value="GLYCOSYLTRANSFERASE"/>
    <property type="match status" value="1"/>
</dbReference>
<evidence type="ECO:0000313" key="4">
    <source>
        <dbReference type="Proteomes" id="UP001501243"/>
    </source>
</evidence>
<comment type="caution">
    <text evidence="3">The sequence shown here is derived from an EMBL/GenBank/DDBJ whole genome shotgun (WGS) entry which is preliminary data.</text>
</comment>
<proteinExistence type="predicted"/>
<dbReference type="SUPFAM" id="SSF53756">
    <property type="entry name" value="UDP-Glycosyltransferase/glycogen phosphorylase"/>
    <property type="match status" value="1"/>
</dbReference>
<sequence length="361" mass="40546">MRNATGPLRDQQHFRFAYVLPTGSSGRAVLEADGYPVYELPFVELSRRKADLLRYVPMLLLNGWRLYRLAQREKATIVHLNDFYNLTGYIARLLSLGQLQVVTHVRFLPQSLPQPFARTWRWLAERGASRVICVSEAVRRYFSAAVKIKVVYDPLPVAEEHPEPLHLPQADKTVQLLYLSNYIQGKGQDLALQAFQKAYVQNPQLRLRFVGGDMGMAKNRLFKQQLEDIVRQTGLHKVVQFAGFAEDVEAEIKKVDILLNFSESESFSLTCLDALYYGTPLIASDCGGPAELFENGKSGLLVPNRDVEAMAAAIVQLAANTGQRADFVKAGRAFVRQKFAPAHTYEALGNLYKEVLLATGK</sequence>